<feature type="transmembrane region" description="Helical" evidence="1">
    <location>
        <begin position="86"/>
        <end position="105"/>
    </location>
</feature>
<dbReference type="PIRSF" id="PIRSF010219">
    <property type="entry name" value="UCP010219"/>
    <property type="match status" value="1"/>
</dbReference>
<organism evidence="2">
    <name type="scientific">freshwater metagenome</name>
    <dbReference type="NCBI Taxonomy" id="449393"/>
    <lineage>
        <taxon>unclassified sequences</taxon>
        <taxon>metagenomes</taxon>
        <taxon>ecological metagenomes</taxon>
    </lineage>
</organism>
<gene>
    <name evidence="2" type="ORF">UFOPK2370_00917</name>
</gene>
<name>A0A6J6P0D7_9ZZZZ</name>
<dbReference type="EMBL" id="CAEZXK010000024">
    <property type="protein sequence ID" value="CAB4690328.1"/>
    <property type="molecule type" value="Genomic_DNA"/>
</dbReference>
<dbReference type="Pfam" id="PF11361">
    <property type="entry name" value="DUF3159"/>
    <property type="match status" value="1"/>
</dbReference>
<proteinExistence type="predicted"/>
<feature type="transmembrane region" description="Helical" evidence="1">
    <location>
        <begin position="32"/>
        <end position="56"/>
    </location>
</feature>
<evidence type="ECO:0000313" key="2">
    <source>
        <dbReference type="EMBL" id="CAB4690328.1"/>
    </source>
</evidence>
<keyword evidence="1" id="KW-0812">Transmembrane</keyword>
<sequence length="225" mass="24600">MSDQKPDEATAAAKALGIRKVDGRHEFDSKSLLVSMGGLQGILEAVIPGFVFVIMFAITTQVYLSIAVSAALSVAFILIRIITRKPLAQAIGGLIGIAIASFLAFRDGGSGRDYFLTGFVTNLSYLVPLAISVLVRWPLIGVVAGFLLGEKTAWRKNKYEMRLFNMATLLWVGIFSARLLVQWPLYLADNLTALATARLIMGLPLYAAGLWVTWLMLRGVIQRRP</sequence>
<keyword evidence="1" id="KW-0472">Membrane</keyword>
<feature type="transmembrane region" description="Helical" evidence="1">
    <location>
        <begin position="62"/>
        <end position="79"/>
    </location>
</feature>
<accession>A0A6J6P0D7</accession>
<reference evidence="2" key="1">
    <citation type="submission" date="2020-05" db="EMBL/GenBank/DDBJ databases">
        <authorList>
            <person name="Chiriac C."/>
            <person name="Salcher M."/>
            <person name="Ghai R."/>
            <person name="Kavagutti S V."/>
        </authorList>
    </citation>
    <scope>NUCLEOTIDE SEQUENCE</scope>
</reference>
<dbReference type="InterPro" id="IPR016566">
    <property type="entry name" value="UCP010219"/>
</dbReference>
<keyword evidence="1" id="KW-1133">Transmembrane helix</keyword>
<evidence type="ECO:0000256" key="1">
    <source>
        <dbReference type="SAM" id="Phobius"/>
    </source>
</evidence>
<dbReference type="AlphaFoldDB" id="A0A6J6P0D7"/>
<feature type="transmembrane region" description="Helical" evidence="1">
    <location>
        <begin position="161"/>
        <end position="181"/>
    </location>
</feature>
<protein>
    <submittedName>
        <fullName evidence="2">Unannotated protein</fullName>
    </submittedName>
</protein>
<feature type="transmembrane region" description="Helical" evidence="1">
    <location>
        <begin position="125"/>
        <end position="149"/>
    </location>
</feature>
<feature type="transmembrane region" description="Helical" evidence="1">
    <location>
        <begin position="193"/>
        <end position="217"/>
    </location>
</feature>